<organism evidence="11 12">
    <name type="scientific">Roseicitreum antarcticum</name>
    <dbReference type="NCBI Taxonomy" id="564137"/>
    <lineage>
        <taxon>Bacteria</taxon>
        <taxon>Pseudomonadati</taxon>
        <taxon>Pseudomonadota</taxon>
        <taxon>Alphaproteobacteria</taxon>
        <taxon>Rhodobacterales</taxon>
        <taxon>Paracoccaceae</taxon>
        <taxon>Roseicitreum</taxon>
    </lineage>
</organism>
<dbReference type="PANTHER" id="PTHR43394">
    <property type="entry name" value="ATP-DEPENDENT PERMEASE MDL1, MITOCHONDRIAL"/>
    <property type="match status" value="1"/>
</dbReference>
<dbReference type="RefSeq" id="WP_092892524.1">
    <property type="nucleotide sequence ID" value="NZ_FNOM01000026.1"/>
</dbReference>
<dbReference type="PANTHER" id="PTHR43394:SF1">
    <property type="entry name" value="ATP-BINDING CASSETTE SUB-FAMILY B MEMBER 10, MITOCHONDRIAL"/>
    <property type="match status" value="1"/>
</dbReference>
<proteinExistence type="predicted"/>
<evidence type="ECO:0000256" key="1">
    <source>
        <dbReference type="ARBA" id="ARBA00004651"/>
    </source>
</evidence>
<evidence type="ECO:0000259" key="10">
    <source>
        <dbReference type="PROSITE" id="PS50929"/>
    </source>
</evidence>
<feature type="compositionally biased region" description="Low complexity" evidence="7">
    <location>
        <begin position="597"/>
        <end position="609"/>
    </location>
</feature>
<gene>
    <name evidence="11" type="ORF">SAMN04488238_1262</name>
</gene>
<dbReference type="SUPFAM" id="SSF90123">
    <property type="entry name" value="ABC transporter transmembrane region"/>
    <property type="match status" value="1"/>
</dbReference>
<comment type="subcellular location">
    <subcellularLocation>
        <location evidence="1">Cell membrane</location>
        <topology evidence="1">Multi-pass membrane protein</topology>
    </subcellularLocation>
</comment>
<dbReference type="InterPro" id="IPR036640">
    <property type="entry name" value="ABC1_TM_sf"/>
</dbReference>
<dbReference type="Gene3D" id="3.40.50.300">
    <property type="entry name" value="P-loop containing nucleotide triphosphate hydrolases"/>
    <property type="match status" value="1"/>
</dbReference>
<evidence type="ECO:0000256" key="6">
    <source>
        <dbReference type="ARBA" id="ARBA00023136"/>
    </source>
</evidence>
<dbReference type="Gene3D" id="1.20.1560.10">
    <property type="entry name" value="ABC transporter type 1, transmembrane domain"/>
    <property type="match status" value="1"/>
</dbReference>
<dbReference type="GO" id="GO:0015421">
    <property type="term" value="F:ABC-type oligopeptide transporter activity"/>
    <property type="evidence" value="ECO:0007669"/>
    <property type="project" value="TreeGrafter"/>
</dbReference>
<keyword evidence="12" id="KW-1185">Reference proteome</keyword>
<dbReference type="InterPro" id="IPR027417">
    <property type="entry name" value="P-loop_NTPase"/>
</dbReference>
<dbReference type="Pfam" id="PF00664">
    <property type="entry name" value="ABC_membrane"/>
    <property type="match status" value="1"/>
</dbReference>
<dbReference type="SMART" id="SM00382">
    <property type="entry name" value="AAA"/>
    <property type="match status" value="1"/>
</dbReference>
<keyword evidence="3" id="KW-0547">Nucleotide-binding</keyword>
<dbReference type="AlphaFoldDB" id="A0A1H3EV99"/>
<dbReference type="SUPFAM" id="SSF52540">
    <property type="entry name" value="P-loop containing nucleoside triphosphate hydrolases"/>
    <property type="match status" value="1"/>
</dbReference>
<dbReference type="Pfam" id="PF00005">
    <property type="entry name" value="ABC_tran"/>
    <property type="match status" value="1"/>
</dbReference>
<keyword evidence="4 11" id="KW-0067">ATP-binding</keyword>
<feature type="transmembrane region" description="Helical" evidence="8">
    <location>
        <begin position="172"/>
        <end position="190"/>
    </location>
</feature>
<feature type="domain" description="ABC transmembrane type-1" evidence="10">
    <location>
        <begin position="40"/>
        <end position="316"/>
    </location>
</feature>
<dbReference type="InterPro" id="IPR003593">
    <property type="entry name" value="AAA+_ATPase"/>
</dbReference>
<keyword evidence="5 8" id="KW-1133">Transmembrane helix</keyword>
<dbReference type="PROSITE" id="PS50893">
    <property type="entry name" value="ABC_TRANSPORTER_2"/>
    <property type="match status" value="1"/>
</dbReference>
<evidence type="ECO:0000256" key="4">
    <source>
        <dbReference type="ARBA" id="ARBA00022840"/>
    </source>
</evidence>
<dbReference type="GO" id="GO:0030253">
    <property type="term" value="P:protein secretion by the type I secretion system"/>
    <property type="evidence" value="ECO:0007669"/>
    <property type="project" value="InterPro"/>
</dbReference>
<name>A0A1H3EV99_9RHOB</name>
<dbReference type="OrthoDB" id="9808328at2"/>
<dbReference type="GO" id="GO:0005886">
    <property type="term" value="C:plasma membrane"/>
    <property type="evidence" value="ECO:0007669"/>
    <property type="project" value="UniProtKB-SubCell"/>
</dbReference>
<evidence type="ECO:0000256" key="8">
    <source>
        <dbReference type="SAM" id="Phobius"/>
    </source>
</evidence>
<dbReference type="Proteomes" id="UP000198539">
    <property type="component" value="Unassembled WGS sequence"/>
</dbReference>
<dbReference type="GO" id="GO:0016887">
    <property type="term" value="F:ATP hydrolysis activity"/>
    <property type="evidence" value="ECO:0007669"/>
    <property type="project" value="InterPro"/>
</dbReference>
<evidence type="ECO:0000256" key="5">
    <source>
        <dbReference type="ARBA" id="ARBA00022989"/>
    </source>
</evidence>
<feature type="transmembrane region" description="Helical" evidence="8">
    <location>
        <begin position="144"/>
        <end position="166"/>
    </location>
</feature>
<keyword evidence="2 8" id="KW-0812">Transmembrane</keyword>
<dbReference type="EMBL" id="FNOM01000026">
    <property type="protein sequence ID" value="SDX81854.1"/>
    <property type="molecule type" value="Genomic_DNA"/>
</dbReference>
<sequence>MIHSPQPASAQHHGHASDTRPGAAELRAVRRASRGLFGMVFILSVAVNLLMLTGPLFMLQIYDRVLGSRSEATLVALFGLVAFLYLMMGTLDHARGRIMARVGARLQDTLDARVFRASMVRMARNPNDRLALTGLRDLEAVQRLWAAPVFLALFDAPWTPMFIALIWMFHPLMGALALGVALVLLVLMLLNQRLTRAPIEVAQSATLGAERMAGQLRAESEAVRALGMQGAALDRWQQARRTALRHSLDTSDRGGMFSAWTKTFRLFVQSAMLALGAWLVLEGEITPGVMIAASIILGRALAPIEQVIGQWAAVARAREGWANLAALLSQTPALPPRVALPRPRARLSVENAMVIPPGASRPVLQGLSLSVSPGQALGIIGASAAGKSSLARLLIGAWPLATGRVTLDGAALDQYDSDTLGRYIGYLPQRVTLFDGTVAENIARLDTDFDHDAVIRAAKRAGAHDIILGLPDGYNTPITANGGGLTGGQMQRVGLARALYGDPVLVVLDEPNSNLDNDGSQALNGAIRQLKSEGAAVLVIAHRPQAIQECDLLLMLAGGAVAAFGPRDEVLRKVARNHTGLLRPGGGGGDPAPPQGSAPQAGPSQGAPAVMRTTYPGTVSGMPESQAETSANDLIIGTPPKGST</sequence>
<accession>A0A1H3EV99</accession>
<dbReference type="InterPro" id="IPR039421">
    <property type="entry name" value="Type_1_exporter"/>
</dbReference>
<evidence type="ECO:0000256" key="2">
    <source>
        <dbReference type="ARBA" id="ARBA00022692"/>
    </source>
</evidence>
<dbReference type="GO" id="GO:0005524">
    <property type="term" value="F:ATP binding"/>
    <property type="evidence" value="ECO:0007669"/>
    <property type="project" value="UniProtKB-KW"/>
</dbReference>
<evidence type="ECO:0000313" key="12">
    <source>
        <dbReference type="Proteomes" id="UP000198539"/>
    </source>
</evidence>
<dbReference type="GO" id="GO:0030256">
    <property type="term" value="C:type I protein secretion system complex"/>
    <property type="evidence" value="ECO:0007669"/>
    <property type="project" value="InterPro"/>
</dbReference>
<dbReference type="NCBIfam" id="TIGR01842">
    <property type="entry name" value="type_I_sec_PrtD"/>
    <property type="match status" value="1"/>
</dbReference>
<feature type="domain" description="ABC transporter" evidence="9">
    <location>
        <begin position="347"/>
        <end position="583"/>
    </location>
</feature>
<feature type="region of interest" description="Disordered" evidence="7">
    <location>
        <begin position="579"/>
        <end position="644"/>
    </location>
</feature>
<evidence type="ECO:0000259" key="9">
    <source>
        <dbReference type="PROSITE" id="PS50893"/>
    </source>
</evidence>
<feature type="region of interest" description="Disordered" evidence="7">
    <location>
        <begin position="1"/>
        <end position="22"/>
    </location>
</feature>
<evidence type="ECO:0000256" key="7">
    <source>
        <dbReference type="SAM" id="MobiDB-lite"/>
    </source>
</evidence>
<evidence type="ECO:0000256" key="3">
    <source>
        <dbReference type="ARBA" id="ARBA00022741"/>
    </source>
</evidence>
<dbReference type="InterPro" id="IPR011527">
    <property type="entry name" value="ABC1_TM_dom"/>
</dbReference>
<dbReference type="InterPro" id="IPR010128">
    <property type="entry name" value="ATPase_T1SS_PrtD-like"/>
</dbReference>
<dbReference type="PROSITE" id="PS50929">
    <property type="entry name" value="ABC_TM1F"/>
    <property type="match status" value="1"/>
</dbReference>
<evidence type="ECO:0000313" key="11">
    <source>
        <dbReference type="EMBL" id="SDX81854.1"/>
    </source>
</evidence>
<feature type="transmembrane region" description="Helical" evidence="8">
    <location>
        <begin position="74"/>
        <end position="91"/>
    </location>
</feature>
<reference evidence="11 12" key="1">
    <citation type="submission" date="2016-10" db="EMBL/GenBank/DDBJ databases">
        <authorList>
            <person name="de Groot N.N."/>
        </authorList>
    </citation>
    <scope>NUCLEOTIDE SEQUENCE [LARGE SCALE GENOMIC DNA]</scope>
    <source>
        <strain evidence="11 12">CGMCC 1.8894</strain>
    </source>
</reference>
<dbReference type="InterPro" id="IPR003439">
    <property type="entry name" value="ABC_transporter-like_ATP-bd"/>
</dbReference>
<protein>
    <submittedName>
        <fullName evidence="11">ATP-binding cassette, subfamily C</fullName>
    </submittedName>
</protein>
<feature type="transmembrane region" description="Helical" evidence="8">
    <location>
        <begin position="36"/>
        <end position="62"/>
    </location>
</feature>
<keyword evidence="6 8" id="KW-0472">Membrane</keyword>
<dbReference type="STRING" id="564137.SAMN04488238_1262"/>